<proteinExistence type="predicted"/>
<evidence type="ECO:0000313" key="2">
    <source>
        <dbReference type="Proteomes" id="UP000267798"/>
    </source>
</evidence>
<sequence>MHGNFALCHSIDRARMRELNDDPEPYWRWVIIVLMHFTSSYMQLTAQGLEVQTKNGILSYRKEESASRKEL</sequence>
<comment type="caution">
    <text evidence="1">The sequence shown here is derived from an EMBL/GenBank/DDBJ whole genome shotgun (WGS) entry which is preliminary data.</text>
</comment>
<protein>
    <submittedName>
        <fullName evidence="1">Uncharacterized protein</fullName>
    </submittedName>
</protein>
<evidence type="ECO:0000313" key="1">
    <source>
        <dbReference type="EMBL" id="RJX39075.1"/>
    </source>
</evidence>
<gene>
    <name evidence="1" type="ORF">D3P09_16400</name>
</gene>
<organism evidence="1 2">
    <name type="scientific">Paenibacillus pinisoli</name>
    <dbReference type="NCBI Taxonomy" id="1276110"/>
    <lineage>
        <taxon>Bacteria</taxon>
        <taxon>Bacillati</taxon>
        <taxon>Bacillota</taxon>
        <taxon>Bacilli</taxon>
        <taxon>Bacillales</taxon>
        <taxon>Paenibacillaceae</taxon>
        <taxon>Paenibacillus</taxon>
    </lineage>
</organism>
<dbReference type="Proteomes" id="UP000267798">
    <property type="component" value="Unassembled WGS sequence"/>
</dbReference>
<keyword evidence="2" id="KW-1185">Reference proteome</keyword>
<dbReference type="AlphaFoldDB" id="A0A3A6PEG2"/>
<name>A0A3A6PEG2_9BACL</name>
<dbReference type="EMBL" id="QXQB01000003">
    <property type="protein sequence ID" value="RJX39075.1"/>
    <property type="molecule type" value="Genomic_DNA"/>
</dbReference>
<reference evidence="1 2" key="1">
    <citation type="submission" date="2018-09" db="EMBL/GenBank/DDBJ databases">
        <title>Paenibacillus aracenensis nov. sp. isolated from a cave in southern Spain.</title>
        <authorList>
            <person name="Jurado V."/>
            <person name="Gutierrez-Patricio S."/>
            <person name="Gonzalez-Pimentel J.L."/>
            <person name="Miller A.Z."/>
            <person name="Laiz L."/>
            <person name="Saiz-Jimenez C."/>
        </authorList>
    </citation>
    <scope>NUCLEOTIDE SEQUENCE [LARGE SCALE GENOMIC DNA]</scope>
    <source>
        <strain evidence="1 2">JCM 19203</strain>
    </source>
</reference>
<accession>A0A3A6PEG2</accession>